<proteinExistence type="predicted"/>
<gene>
    <name evidence="2" type="ORF">POL72_49985</name>
</gene>
<sequence length="322" mass="34209">MRSLRTGGGAGCLGVERAWRGLWLVVERTSFDENIRLELLNCSKDDLRDDFASAGATDKSGLHAVVYARAVGRGHEPYGAILANLEFGPEPEDVTLLQRCATVALLAQAPFVAGASPRLLGVGNHHALGAADRAQGSDALKLLRAEECSRALGLVLPRFLLRAPFGRGERAEASFACEESTEDHESYCWGNASFAFATRLTDSFARYRWCPNIIGPGGGGVIEGLPRPEGEGMIEAPTEVALSLPQEAGIAERGLIPLLAVAPGQACFFSANSLQAPRSFGDTDEGRAEEMNYRLGTSFLGPSSSPVSFIISRSSTALISTP</sequence>
<evidence type="ECO:0000259" key="1">
    <source>
        <dbReference type="Pfam" id="PF05943"/>
    </source>
</evidence>
<dbReference type="PANTHER" id="PTHR35565:SF1">
    <property type="entry name" value="TYPE VI SECRETION SYSTEM CONTRACTILE SHEATH LARGE SUBUNIT"/>
    <property type="match status" value="1"/>
</dbReference>
<name>A0ABT5CHL1_9BACT</name>
<evidence type="ECO:0000313" key="3">
    <source>
        <dbReference type="Proteomes" id="UP001217485"/>
    </source>
</evidence>
<keyword evidence="3" id="KW-1185">Reference proteome</keyword>
<reference evidence="2 3" key="1">
    <citation type="submission" date="2023-01" db="EMBL/GenBank/DDBJ databases">
        <title>Minimal conservation of predation-associated metabolite biosynthetic gene clusters underscores biosynthetic potential of Myxococcota including descriptions for ten novel species: Archangium lansinium sp. nov., Myxococcus landrumus sp. nov., Nannocystis bai.</title>
        <authorList>
            <person name="Ahearne A."/>
            <person name="Stevens C."/>
            <person name="Dowd S."/>
        </authorList>
    </citation>
    <scope>NUCLEOTIDE SEQUENCE [LARGE SCALE GENOMIC DNA]</scope>
    <source>
        <strain evidence="2 3">WIWO2</strain>
    </source>
</reference>
<dbReference type="InterPro" id="IPR010269">
    <property type="entry name" value="T6SS_TssC-like"/>
</dbReference>
<feature type="domain" description="TssC1 N-terminal" evidence="1">
    <location>
        <begin position="15"/>
        <end position="275"/>
    </location>
</feature>
<comment type="caution">
    <text evidence="2">The sequence shown here is derived from an EMBL/GenBank/DDBJ whole genome shotgun (WGS) entry which is preliminary data.</text>
</comment>
<evidence type="ECO:0000313" key="2">
    <source>
        <dbReference type="EMBL" id="MDC0685933.1"/>
    </source>
</evidence>
<organism evidence="2 3">
    <name type="scientific">Sorangium atrum</name>
    <dbReference type="NCBI Taxonomy" id="2995308"/>
    <lineage>
        <taxon>Bacteria</taxon>
        <taxon>Pseudomonadati</taxon>
        <taxon>Myxococcota</taxon>
        <taxon>Polyangia</taxon>
        <taxon>Polyangiales</taxon>
        <taxon>Polyangiaceae</taxon>
        <taxon>Sorangium</taxon>
    </lineage>
</organism>
<dbReference type="PANTHER" id="PTHR35565">
    <property type="entry name" value="CYTOPLASMIC PROTEIN-RELATED"/>
    <property type="match status" value="1"/>
</dbReference>
<dbReference type="RefSeq" id="WP_272104511.1">
    <property type="nucleotide sequence ID" value="NZ_JAQNDK010000007.1"/>
</dbReference>
<dbReference type="InterPro" id="IPR044031">
    <property type="entry name" value="TssC1_N"/>
</dbReference>
<protein>
    <submittedName>
        <fullName evidence="2">Type VI secretion system contractile sheath large subunit</fullName>
    </submittedName>
</protein>
<dbReference type="EMBL" id="JAQNDK010000007">
    <property type="protein sequence ID" value="MDC0685933.1"/>
    <property type="molecule type" value="Genomic_DNA"/>
</dbReference>
<dbReference type="Proteomes" id="UP001217485">
    <property type="component" value="Unassembled WGS sequence"/>
</dbReference>
<accession>A0ABT5CHL1</accession>
<dbReference type="Pfam" id="PF05943">
    <property type="entry name" value="VipB"/>
    <property type="match status" value="1"/>
</dbReference>